<evidence type="ECO:0000313" key="2">
    <source>
        <dbReference type="EMBL" id="KYN05073.1"/>
    </source>
</evidence>
<gene>
    <name evidence="2" type="ORF">ALC62_04061</name>
</gene>
<accession>A0A195CWL9</accession>
<reference evidence="2 3" key="1">
    <citation type="submission" date="2016-03" db="EMBL/GenBank/DDBJ databases">
        <title>Cyphomyrmex costatus WGS genome.</title>
        <authorList>
            <person name="Nygaard S."/>
            <person name="Hu H."/>
            <person name="Boomsma J."/>
            <person name="Zhang G."/>
        </authorList>
    </citation>
    <scope>NUCLEOTIDE SEQUENCE [LARGE SCALE GENOMIC DNA]</scope>
    <source>
        <strain evidence="2">MS0001</strain>
        <tissue evidence="2">Whole body</tissue>
    </source>
</reference>
<dbReference type="Proteomes" id="UP000078542">
    <property type="component" value="Unassembled WGS sequence"/>
</dbReference>
<dbReference type="AlphaFoldDB" id="A0A195CWL9"/>
<evidence type="ECO:0000313" key="3">
    <source>
        <dbReference type="Proteomes" id="UP000078542"/>
    </source>
</evidence>
<feature type="region of interest" description="Disordered" evidence="1">
    <location>
        <begin position="1"/>
        <end position="21"/>
    </location>
</feature>
<protein>
    <submittedName>
        <fullName evidence="2">Uncharacterized protein</fullName>
    </submittedName>
</protein>
<organism evidence="2 3">
    <name type="scientific">Cyphomyrmex costatus</name>
    <dbReference type="NCBI Taxonomy" id="456900"/>
    <lineage>
        <taxon>Eukaryota</taxon>
        <taxon>Metazoa</taxon>
        <taxon>Ecdysozoa</taxon>
        <taxon>Arthropoda</taxon>
        <taxon>Hexapoda</taxon>
        <taxon>Insecta</taxon>
        <taxon>Pterygota</taxon>
        <taxon>Neoptera</taxon>
        <taxon>Endopterygota</taxon>
        <taxon>Hymenoptera</taxon>
        <taxon>Apocrita</taxon>
        <taxon>Aculeata</taxon>
        <taxon>Formicoidea</taxon>
        <taxon>Formicidae</taxon>
        <taxon>Myrmicinae</taxon>
        <taxon>Cyphomyrmex</taxon>
    </lineage>
</organism>
<proteinExistence type="predicted"/>
<sequence>MALEREGIAKRPPSIGKLTGKSSGCSTLPAMILMALADATMSRMICDLARINPFVSSFMVSFAVETVSLRTASQLDAPTLDTLLPPAAWIYNSISDCNTLYCIRKFAIAHKN</sequence>
<keyword evidence="3" id="KW-1185">Reference proteome</keyword>
<evidence type="ECO:0000256" key="1">
    <source>
        <dbReference type="SAM" id="MobiDB-lite"/>
    </source>
</evidence>
<dbReference type="EMBL" id="KQ977185">
    <property type="protein sequence ID" value="KYN05073.1"/>
    <property type="molecule type" value="Genomic_DNA"/>
</dbReference>
<name>A0A195CWL9_9HYME</name>